<proteinExistence type="predicted"/>
<accession>A0ACC2N3M3</accession>
<protein>
    <submittedName>
        <fullName evidence="1">Uncharacterized protein</fullName>
    </submittedName>
</protein>
<keyword evidence="2" id="KW-1185">Reference proteome</keyword>
<sequence length="151" mass="17620">MVPDITDPVEILNKPREMKECEINVDSMSLRKQLFNMVYKPQKQKAVEFITQFENVVRTFDHLASNEKEKLKETEKRDFMYNAVMASVPSIQGLEFWTKNQIGNRMTYREIKNFIMQAELNRQAMGPVGRAMVAQPEGKSVRFYGCDERAC</sequence>
<evidence type="ECO:0000313" key="2">
    <source>
        <dbReference type="Proteomes" id="UP001239111"/>
    </source>
</evidence>
<organism evidence="1 2">
    <name type="scientific">Eretmocerus hayati</name>
    <dbReference type="NCBI Taxonomy" id="131215"/>
    <lineage>
        <taxon>Eukaryota</taxon>
        <taxon>Metazoa</taxon>
        <taxon>Ecdysozoa</taxon>
        <taxon>Arthropoda</taxon>
        <taxon>Hexapoda</taxon>
        <taxon>Insecta</taxon>
        <taxon>Pterygota</taxon>
        <taxon>Neoptera</taxon>
        <taxon>Endopterygota</taxon>
        <taxon>Hymenoptera</taxon>
        <taxon>Apocrita</taxon>
        <taxon>Proctotrupomorpha</taxon>
        <taxon>Chalcidoidea</taxon>
        <taxon>Aphelinidae</taxon>
        <taxon>Aphelininae</taxon>
        <taxon>Eretmocerus</taxon>
    </lineage>
</organism>
<name>A0ACC2N3M3_9HYME</name>
<dbReference type="Proteomes" id="UP001239111">
    <property type="component" value="Chromosome 4"/>
</dbReference>
<comment type="caution">
    <text evidence="1">The sequence shown here is derived from an EMBL/GenBank/DDBJ whole genome shotgun (WGS) entry which is preliminary data.</text>
</comment>
<dbReference type="EMBL" id="CM056744">
    <property type="protein sequence ID" value="KAJ8665647.1"/>
    <property type="molecule type" value="Genomic_DNA"/>
</dbReference>
<gene>
    <name evidence="1" type="ORF">QAD02_007309</name>
</gene>
<reference evidence="1" key="1">
    <citation type="submission" date="2023-04" db="EMBL/GenBank/DDBJ databases">
        <title>A chromosome-level genome assembly of the parasitoid wasp Eretmocerus hayati.</title>
        <authorList>
            <person name="Zhong Y."/>
            <person name="Liu S."/>
            <person name="Liu Y."/>
        </authorList>
    </citation>
    <scope>NUCLEOTIDE SEQUENCE</scope>
    <source>
        <strain evidence="1">ZJU_SS_LIU_2023</strain>
    </source>
</reference>
<evidence type="ECO:0000313" key="1">
    <source>
        <dbReference type="EMBL" id="KAJ8665647.1"/>
    </source>
</evidence>